<evidence type="ECO:0000256" key="5">
    <source>
        <dbReference type="ARBA" id="ARBA00022827"/>
    </source>
</evidence>
<reference evidence="9" key="2">
    <citation type="journal article" date="2022" name="Microb. Genom.">
        <title>A chromosome-scale genome assembly of the tomato pathogen Cladosporium fulvum reveals a compartmentalized genome architecture and the presence of a dispensable chromosome.</title>
        <authorList>
            <person name="Zaccaron A.Z."/>
            <person name="Chen L.H."/>
            <person name="Samaras A."/>
            <person name="Stergiopoulos I."/>
        </authorList>
    </citation>
    <scope>NUCLEOTIDE SEQUENCE</scope>
    <source>
        <strain evidence="9">Race5_Kim</strain>
    </source>
</reference>
<dbReference type="PANTHER" id="PTHR15944:SF0">
    <property type="entry name" value="PRENYLCYSTEINE LYASE DOMAIN-CONTAINING PROTEIN"/>
    <property type="match status" value="1"/>
</dbReference>
<protein>
    <submittedName>
        <fullName evidence="9">Farnesylcysteine lyase</fullName>
    </submittedName>
</protein>
<evidence type="ECO:0000256" key="2">
    <source>
        <dbReference type="ARBA" id="ARBA00009967"/>
    </source>
</evidence>
<gene>
    <name evidence="9" type="ORF">CLAFUR5_12645</name>
</gene>
<evidence type="ECO:0000256" key="6">
    <source>
        <dbReference type="ARBA" id="ARBA00023002"/>
    </source>
</evidence>
<evidence type="ECO:0000256" key="7">
    <source>
        <dbReference type="ARBA" id="ARBA00023180"/>
    </source>
</evidence>
<sequence length="537" mass="58487">MKLSSFTAATFAWLSGAQQQVPLQADDHTRPTNIAIIGAGAGGSSAAYFLSKYAHNASIPLNTTVFDRNPYVGGRSTTVSAYNDTTLPVELGASIFVEINHILVDAAKDFNLSTSGLAENDFHVDGSKVPGPQLAIWDGENIVLTANGGWFDFAKLFWKYGWTPVRTQKLMKKVIGKFMQLYDAPLFPFASLTQAAQDTGLLAVTASTGEQYMRENGITGPFGREVVQASTRVNYAQNLGYIHGLEAMVCMATDGAMAIEGGNWKIFDGMIKSSGAHLKLETKVGGIWPQGHGKYALNYSHIDGTGSGSQLFDAVVLAAPYQYSDLKSLGVASEHHPDEIPYVELHVTLFTSPHLLSPEFFNMPADKPAPRVILTTLPDGEPARKGKEGVGSPGFFSISLLRPIVNPNTSQKEYLYKIFSPEAPDSEWLAALLGVKDSPGGGKEIVSGRDITWIYRKVWNSYPYEYPRVTFEDPNLGKNLYYTSGMDSFISTMETNALMGKNVARLMVDELVRKDSNQDSIEGIMVQKNVTDAFAAV</sequence>
<keyword evidence="4" id="KW-0732">Signal</keyword>
<feature type="domain" description="Prenylcysteine lyase" evidence="8">
    <location>
        <begin position="150"/>
        <end position="516"/>
    </location>
</feature>
<comment type="similarity">
    <text evidence="2">Belongs to the prenylcysteine oxidase family.</text>
</comment>
<evidence type="ECO:0000256" key="1">
    <source>
        <dbReference type="ARBA" id="ARBA00001974"/>
    </source>
</evidence>
<keyword evidence="10" id="KW-1185">Reference proteome</keyword>
<dbReference type="Proteomes" id="UP000756132">
    <property type="component" value="Chromosome 11"/>
</dbReference>
<organism evidence="9 10">
    <name type="scientific">Passalora fulva</name>
    <name type="common">Tomato leaf mold</name>
    <name type="synonym">Cladosporium fulvum</name>
    <dbReference type="NCBI Taxonomy" id="5499"/>
    <lineage>
        <taxon>Eukaryota</taxon>
        <taxon>Fungi</taxon>
        <taxon>Dikarya</taxon>
        <taxon>Ascomycota</taxon>
        <taxon>Pezizomycotina</taxon>
        <taxon>Dothideomycetes</taxon>
        <taxon>Dothideomycetidae</taxon>
        <taxon>Mycosphaerellales</taxon>
        <taxon>Mycosphaerellaceae</taxon>
        <taxon>Fulvia</taxon>
    </lineage>
</organism>
<keyword evidence="7" id="KW-0325">Glycoprotein</keyword>
<dbReference type="Pfam" id="PF13450">
    <property type="entry name" value="NAD_binding_8"/>
    <property type="match status" value="1"/>
</dbReference>
<accession>A0A9Q8UVA3</accession>
<dbReference type="OMA" id="SIGIWDG"/>
<dbReference type="InterPro" id="IPR017046">
    <property type="entry name" value="Prenylcysteine_Oxase1"/>
</dbReference>
<evidence type="ECO:0000256" key="4">
    <source>
        <dbReference type="ARBA" id="ARBA00022729"/>
    </source>
</evidence>
<dbReference type="InterPro" id="IPR036188">
    <property type="entry name" value="FAD/NAD-bd_sf"/>
</dbReference>
<evidence type="ECO:0000256" key="3">
    <source>
        <dbReference type="ARBA" id="ARBA00022630"/>
    </source>
</evidence>
<name>A0A9Q8UVA3_PASFU</name>
<dbReference type="GO" id="GO:0016829">
    <property type="term" value="F:lyase activity"/>
    <property type="evidence" value="ECO:0007669"/>
    <property type="project" value="UniProtKB-KW"/>
</dbReference>
<proteinExistence type="inferred from homology"/>
<dbReference type="InterPro" id="IPR010795">
    <property type="entry name" value="Prenylcys_lyase"/>
</dbReference>
<dbReference type="PIRSF" id="PIRSF036292">
    <property type="entry name" value="Prenylcysteine_oxidase"/>
    <property type="match status" value="1"/>
</dbReference>
<evidence type="ECO:0000313" key="9">
    <source>
        <dbReference type="EMBL" id="UJO23756.1"/>
    </source>
</evidence>
<dbReference type="RefSeq" id="XP_047768122.1">
    <property type="nucleotide sequence ID" value="XM_047911793.1"/>
</dbReference>
<dbReference type="GO" id="GO:0030328">
    <property type="term" value="P:prenylcysteine catabolic process"/>
    <property type="evidence" value="ECO:0007669"/>
    <property type="project" value="InterPro"/>
</dbReference>
<dbReference type="GO" id="GO:0001735">
    <property type="term" value="F:prenylcysteine oxidase activity"/>
    <property type="evidence" value="ECO:0007669"/>
    <property type="project" value="InterPro"/>
</dbReference>
<keyword evidence="5" id="KW-0274">FAD</keyword>
<evidence type="ECO:0000313" key="10">
    <source>
        <dbReference type="Proteomes" id="UP000756132"/>
    </source>
</evidence>
<comment type="cofactor">
    <cofactor evidence="1">
        <name>FAD</name>
        <dbReference type="ChEBI" id="CHEBI:57692"/>
    </cofactor>
</comment>
<dbReference type="OrthoDB" id="437369at2759"/>
<reference evidence="9" key="1">
    <citation type="submission" date="2021-12" db="EMBL/GenBank/DDBJ databases">
        <authorList>
            <person name="Zaccaron A."/>
            <person name="Stergiopoulos I."/>
        </authorList>
    </citation>
    <scope>NUCLEOTIDE SEQUENCE</scope>
    <source>
        <strain evidence="9">Race5_Kim</strain>
    </source>
</reference>
<dbReference type="AlphaFoldDB" id="A0A9Q8UVA3"/>
<dbReference type="GeneID" id="71992523"/>
<dbReference type="KEGG" id="ffu:CLAFUR5_12645"/>
<dbReference type="Pfam" id="PF07156">
    <property type="entry name" value="Prenylcys_lyase"/>
    <property type="match status" value="1"/>
</dbReference>
<dbReference type="Gene3D" id="3.50.50.60">
    <property type="entry name" value="FAD/NAD(P)-binding domain"/>
    <property type="match status" value="1"/>
</dbReference>
<keyword evidence="9" id="KW-0456">Lyase</keyword>
<dbReference type="SUPFAM" id="SSF51905">
    <property type="entry name" value="FAD/NAD(P)-binding domain"/>
    <property type="match status" value="1"/>
</dbReference>
<evidence type="ECO:0000259" key="8">
    <source>
        <dbReference type="Pfam" id="PF07156"/>
    </source>
</evidence>
<dbReference type="PANTHER" id="PTHR15944">
    <property type="entry name" value="FARNESYLCYSTEINE LYASE"/>
    <property type="match status" value="1"/>
</dbReference>
<dbReference type="GO" id="GO:0030327">
    <property type="term" value="P:prenylated protein catabolic process"/>
    <property type="evidence" value="ECO:0007669"/>
    <property type="project" value="TreeGrafter"/>
</dbReference>
<dbReference type="EMBL" id="CP090173">
    <property type="protein sequence ID" value="UJO23756.1"/>
    <property type="molecule type" value="Genomic_DNA"/>
</dbReference>
<keyword evidence="3" id="KW-0285">Flavoprotein</keyword>
<keyword evidence="6" id="KW-0560">Oxidoreductase</keyword>